<evidence type="ECO:0000313" key="2">
    <source>
        <dbReference type="Proteomes" id="UP000799424"/>
    </source>
</evidence>
<dbReference type="Gene3D" id="1.50.10.10">
    <property type="match status" value="1"/>
</dbReference>
<name>A0A6A6ZNT6_9PLEO</name>
<dbReference type="GO" id="GO:0005975">
    <property type="term" value="P:carbohydrate metabolic process"/>
    <property type="evidence" value="ECO:0007669"/>
    <property type="project" value="InterPro"/>
</dbReference>
<evidence type="ECO:0008006" key="3">
    <source>
        <dbReference type="Google" id="ProtNLM"/>
    </source>
</evidence>
<proteinExistence type="predicted"/>
<dbReference type="GO" id="GO:0003824">
    <property type="term" value="F:catalytic activity"/>
    <property type="evidence" value="ECO:0007669"/>
    <property type="project" value="UniProtKB-ARBA"/>
</dbReference>
<dbReference type="EMBL" id="MU006234">
    <property type="protein sequence ID" value="KAF2822536.1"/>
    <property type="molecule type" value="Genomic_DNA"/>
</dbReference>
<dbReference type="InterPro" id="IPR012341">
    <property type="entry name" value="6hp_glycosidase-like_sf"/>
</dbReference>
<reference evidence="1" key="1">
    <citation type="journal article" date="2020" name="Stud. Mycol.">
        <title>101 Dothideomycetes genomes: a test case for predicting lifestyles and emergence of pathogens.</title>
        <authorList>
            <person name="Haridas S."/>
            <person name="Albert R."/>
            <person name="Binder M."/>
            <person name="Bloem J."/>
            <person name="Labutti K."/>
            <person name="Salamov A."/>
            <person name="Andreopoulos B."/>
            <person name="Baker S."/>
            <person name="Barry K."/>
            <person name="Bills G."/>
            <person name="Bluhm B."/>
            <person name="Cannon C."/>
            <person name="Castanera R."/>
            <person name="Culley D."/>
            <person name="Daum C."/>
            <person name="Ezra D."/>
            <person name="Gonzalez J."/>
            <person name="Henrissat B."/>
            <person name="Kuo A."/>
            <person name="Liang C."/>
            <person name="Lipzen A."/>
            <person name="Lutzoni F."/>
            <person name="Magnuson J."/>
            <person name="Mondo S."/>
            <person name="Nolan M."/>
            <person name="Ohm R."/>
            <person name="Pangilinan J."/>
            <person name="Park H.-J."/>
            <person name="Ramirez L."/>
            <person name="Alfaro M."/>
            <person name="Sun H."/>
            <person name="Tritt A."/>
            <person name="Yoshinaga Y."/>
            <person name="Zwiers L.-H."/>
            <person name="Turgeon B."/>
            <person name="Goodwin S."/>
            <person name="Spatafora J."/>
            <person name="Crous P."/>
            <person name="Grigoriev I."/>
        </authorList>
    </citation>
    <scope>NUCLEOTIDE SEQUENCE</scope>
    <source>
        <strain evidence="1">CBS 113818</strain>
    </source>
</reference>
<protein>
    <recommendedName>
        <fullName evidence="3">Six-hairpin glycosidase</fullName>
    </recommendedName>
</protein>
<organism evidence="1 2">
    <name type="scientific">Ophiobolus disseminans</name>
    <dbReference type="NCBI Taxonomy" id="1469910"/>
    <lineage>
        <taxon>Eukaryota</taxon>
        <taxon>Fungi</taxon>
        <taxon>Dikarya</taxon>
        <taxon>Ascomycota</taxon>
        <taxon>Pezizomycotina</taxon>
        <taxon>Dothideomycetes</taxon>
        <taxon>Pleosporomycetidae</taxon>
        <taxon>Pleosporales</taxon>
        <taxon>Pleosporineae</taxon>
        <taxon>Phaeosphaeriaceae</taxon>
        <taxon>Ophiobolus</taxon>
    </lineage>
</organism>
<dbReference type="PANTHER" id="PTHR31047:SF0">
    <property type="entry name" value="MEIOTICALLY UP-REGULATED GENE 157 PROTEIN"/>
    <property type="match status" value="1"/>
</dbReference>
<evidence type="ECO:0000313" key="1">
    <source>
        <dbReference type="EMBL" id="KAF2822536.1"/>
    </source>
</evidence>
<sequence length="635" mass="71588">MILAAPFEQFNCKRFYDVPYVRTYRTRMLHSIRQNDAGFGLDFGVVDELVSIKIIESNIALYRFELPQDVGVSIVAQVVEDGSFVQHARATNRGTKRILLPYAFRLNVSLNRASYGQLTEGFIGGPLALPLSQNCLRKSDDTTLRVQNPHLGAQLFSALHVNGESFDFREVKDQDTYDAPLNVLVTGNVCIPPGETANMHASFRLLSDLEHHEHDCQLLPSKILDTILRDTTPRWKLDDRLSTYVLRRNVDYILANCTVPVSASSVAVITDHVALPLGWNRDNGWQVRLLLETHANINDLIHLQYVQHYEEQIRNVARGHLYWVFTKAERPEGFWHRSYLVNGRPKDASVFQLDQQCYPILELCDYLDCFPGDIEFVKGIMATGVVQQVLAVLESKHDTETGLYATEETPGDDAVEYPFHFSSHVLLWRTFIRLHNLFECLKLEPGNSVPKLDEMAAELKEHTLRSFATTRPVCGKRMFAYLTDGQAKTTFYHDANDIPTLFAKEWSFVSSSDEVLIWKNTMEFGFSPNNDTGFCNDGVYGGLGSVHSPGAWTLGYFQELAFAASMDDAPAMQAAWTKISAAMNWDGTFSEAVDPKTAECTSKAWFSWPGAMIGALLIRMRINGQEEVLLGKSTD</sequence>
<dbReference type="Pfam" id="PF06824">
    <property type="entry name" value="Glyco_hydro_125"/>
    <property type="match status" value="1"/>
</dbReference>
<dbReference type="AlphaFoldDB" id="A0A6A6ZNT6"/>
<dbReference type="OrthoDB" id="2580243at2759"/>
<dbReference type="PANTHER" id="PTHR31047">
    <property type="entry name" value="MEIOTICALLY UP-REGULATED GENE 157 PROTEIN"/>
    <property type="match status" value="1"/>
</dbReference>
<dbReference type="InterPro" id="IPR008313">
    <property type="entry name" value="GH125"/>
</dbReference>
<accession>A0A6A6ZNT6</accession>
<dbReference type="SUPFAM" id="SSF48208">
    <property type="entry name" value="Six-hairpin glycosidases"/>
    <property type="match status" value="1"/>
</dbReference>
<keyword evidence="2" id="KW-1185">Reference proteome</keyword>
<gene>
    <name evidence="1" type="ORF">CC86DRAFT_79903</name>
</gene>
<dbReference type="Proteomes" id="UP000799424">
    <property type="component" value="Unassembled WGS sequence"/>
</dbReference>
<dbReference type="InterPro" id="IPR008928">
    <property type="entry name" value="6-hairpin_glycosidase_sf"/>
</dbReference>